<feature type="domain" description="Calcineurin-like phosphoesterase" evidence="11">
    <location>
        <begin position="5"/>
        <end position="193"/>
    </location>
</feature>
<dbReference type="InterPro" id="IPR050535">
    <property type="entry name" value="DNA_Repair-Maintenance_Comp"/>
</dbReference>
<evidence type="ECO:0000256" key="9">
    <source>
        <dbReference type="HAMAP-Rule" id="MF_02044"/>
    </source>
</evidence>
<keyword evidence="3 9" id="KW-0255">Endonuclease</keyword>
<dbReference type="GO" id="GO:0030145">
    <property type="term" value="F:manganese ion binding"/>
    <property type="evidence" value="ECO:0007669"/>
    <property type="project" value="UniProtKB-UniRule"/>
</dbReference>
<comment type="function">
    <text evidence="9">Part of the Rad50/Mre11 complex, which is involved in the early steps of DNA double-strand break (DSB) repair. The complex may facilitate opening of the processed DNA ends to aid in the recruitment of HerA and NurA. Mre11 binds to DSB ends and has both double-stranded 3'-5' exonuclease activity and single-stranded endonuclease activity.</text>
</comment>
<dbReference type="KEGG" id="msz:MSSIH_2835"/>
<comment type="subunit">
    <text evidence="9">Homodimer. Forms a heterotetramer composed of two Mre11 subunits and two Rad50 subunits.</text>
</comment>
<dbReference type="PANTHER" id="PTHR30337">
    <property type="entry name" value="COMPONENT OF ATP-DEPENDENT DSDNA EXONUCLEASE"/>
    <property type="match status" value="1"/>
</dbReference>
<dbReference type="Gene3D" id="3.60.21.10">
    <property type="match status" value="1"/>
</dbReference>
<keyword evidence="5 9" id="KW-0378">Hydrolase</keyword>
<feature type="binding site" evidence="9">
    <location>
        <position position="53"/>
    </location>
    <ligand>
        <name>Mn(2+)</name>
        <dbReference type="ChEBI" id="CHEBI:29035"/>
        <label>2</label>
    </ligand>
</feature>
<dbReference type="GeneID" id="41606979"/>
<keyword evidence="6 9" id="KW-0269">Exonuclease</keyword>
<dbReference type="GO" id="GO:0006302">
    <property type="term" value="P:double-strand break repair"/>
    <property type="evidence" value="ECO:0007669"/>
    <property type="project" value="UniProtKB-UniRule"/>
</dbReference>
<comment type="similarity">
    <text evidence="9">Belongs to the MRE11/RAD32 family.</text>
</comment>
<evidence type="ECO:0000256" key="3">
    <source>
        <dbReference type="ARBA" id="ARBA00022759"/>
    </source>
</evidence>
<keyword evidence="2 9" id="KW-0479">Metal-binding</keyword>
<comment type="cofactor">
    <cofactor evidence="9">
        <name>Mn(2+)</name>
        <dbReference type="ChEBI" id="CHEBI:29035"/>
    </cofactor>
    <text evidence="9">Binds 2 manganese ions per subunit.</text>
</comment>
<organism evidence="12 13">
    <name type="scientific">Methanosarcina siciliae HI350</name>
    <dbReference type="NCBI Taxonomy" id="1434119"/>
    <lineage>
        <taxon>Archaea</taxon>
        <taxon>Methanobacteriati</taxon>
        <taxon>Methanobacteriota</taxon>
        <taxon>Stenosarchaea group</taxon>
        <taxon>Methanomicrobia</taxon>
        <taxon>Methanosarcinales</taxon>
        <taxon>Methanosarcinaceae</taxon>
        <taxon>Methanosarcina</taxon>
    </lineage>
</organism>
<dbReference type="EMBL" id="CP009507">
    <property type="protein sequence ID" value="AKB33525.1"/>
    <property type="molecule type" value="Genomic_DNA"/>
</dbReference>
<evidence type="ECO:0000256" key="1">
    <source>
        <dbReference type="ARBA" id="ARBA00022722"/>
    </source>
</evidence>
<dbReference type="Pfam" id="PF00149">
    <property type="entry name" value="Metallophos"/>
    <property type="match status" value="1"/>
</dbReference>
<feature type="binding site" evidence="9">
    <location>
        <position position="14"/>
    </location>
    <ligand>
        <name>Mn(2+)</name>
        <dbReference type="ChEBI" id="CHEBI:29035"/>
        <label>1</label>
    </ligand>
</feature>
<dbReference type="InterPro" id="IPR029052">
    <property type="entry name" value="Metallo-depent_PP-like"/>
</dbReference>
<feature type="active site" description="Proton donor" evidence="9">
    <location>
        <position position="89"/>
    </location>
</feature>
<dbReference type="SUPFAM" id="SSF56300">
    <property type="entry name" value="Metallo-dependent phosphatases"/>
    <property type="match status" value="1"/>
</dbReference>
<feature type="binding site" evidence="9">
    <location>
        <position position="12"/>
    </location>
    <ligand>
        <name>Mn(2+)</name>
        <dbReference type="ChEBI" id="CHEBI:29035"/>
        <label>1</label>
    </ligand>
</feature>
<evidence type="ECO:0000259" key="11">
    <source>
        <dbReference type="Pfam" id="PF00149"/>
    </source>
</evidence>
<evidence type="ECO:0000256" key="2">
    <source>
        <dbReference type="ARBA" id="ARBA00022723"/>
    </source>
</evidence>
<feature type="binding site" evidence="9">
    <location>
        <position position="88"/>
    </location>
    <ligand>
        <name>Mn(2+)</name>
        <dbReference type="ChEBI" id="CHEBI:29035"/>
        <label>2</label>
    </ligand>
</feature>
<comment type="caution">
    <text evidence="9">Lacks conserved residue(s) required for the propagation of feature annotation.</text>
</comment>
<evidence type="ECO:0000256" key="10">
    <source>
        <dbReference type="SAM" id="MobiDB-lite"/>
    </source>
</evidence>
<evidence type="ECO:0000256" key="4">
    <source>
        <dbReference type="ARBA" id="ARBA00022763"/>
    </source>
</evidence>
<feature type="compositionally biased region" description="Basic and acidic residues" evidence="10">
    <location>
        <begin position="548"/>
        <end position="563"/>
    </location>
</feature>
<dbReference type="GO" id="GO:0008408">
    <property type="term" value="F:3'-5' exonuclease activity"/>
    <property type="evidence" value="ECO:0007669"/>
    <property type="project" value="UniProtKB-UniRule"/>
</dbReference>
<evidence type="ECO:0000313" key="12">
    <source>
        <dbReference type="EMBL" id="AKB33525.1"/>
    </source>
</evidence>
<evidence type="ECO:0000256" key="8">
    <source>
        <dbReference type="ARBA" id="ARBA00023211"/>
    </source>
</evidence>
<feature type="binding site" evidence="9">
    <location>
        <position position="53"/>
    </location>
    <ligand>
        <name>Mn(2+)</name>
        <dbReference type="ChEBI" id="CHEBI:29035"/>
        <label>1</label>
    </ligand>
</feature>
<dbReference type="CDD" id="cd00840">
    <property type="entry name" value="MPP_Mre11_N"/>
    <property type="match status" value="1"/>
</dbReference>
<dbReference type="GO" id="GO:0045027">
    <property type="term" value="F:DNA end binding"/>
    <property type="evidence" value="ECO:0007669"/>
    <property type="project" value="UniProtKB-UniRule"/>
</dbReference>
<dbReference type="RefSeq" id="WP_148705758.1">
    <property type="nucleotide sequence ID" value="NZ_CP009507.1"/>
</dbReference>
<dbReference type="HOGENOM" id="CLU_026621_3_1_2"/>
<comment type="activity regulation">
    <text evidence="9">Nuclease activity is regulated by Rad50.</text>
</comment>
<proteinExistence type="inferred from homology"/>
<feature type="compositionally biased region" description="Basic and acidic residues" evidence="10">
    <location>
        <begin position="489"/>
        <end position="501"/>
    </location>
</feature>
<dbReference type="AlphaFoldDB" id="A0A0E3PGG1"/>
<dbReference type="EC" id="3.1.-.-" evidence="9"/>
<dbReference type="FunFam" id="3.60.21.10:FF:000129">
    <property type="entry name" value="DNA double-strand break repair protein Mre11"/>
    <property type="match status" value="1"/>
</dbReference>
<accession>A0A0E3PGG1</accession>
<evidence type="ECO:0000256" key="5">
    <source>
        <dbReference type="ARBA" id="ARBA00022801"/>
    </source>
</evidence>
<feature type="binding site" evidence="9">
    <location>
        <position position="191"/>
    </location>
    <ligand>
        <name>Mn(2+)</name>
        <dbReference type="ChEBI" id="CHEBI:29035"/>
        <label>1</label>
    </ligand>
</feature>
<evidence type="ECO:0000256" key="7">
    <source>
        <dbReference type="ARBA" id="ARBA00023204"/>
    </source>
</evidence>
<evidence type="ECO:0000256" key="6">
    <source>
        <dbReference type="ARBA" id="ARBA00022839"/>
    </source>
</evidence>
<keyword evidence="4 9" id="KW-0227">DNA damage</keyword>
<dbReference type="PANTHER" id="PTHR30337:SF0">
    <property type="entry name" value="NUCLEASE SBCCD SUBUNIT D"/>
    <property type="match status" value="1"/>
</dbReference>
<dbReference type="InterPro" id="IPR004843">
    <property type="entry name" value="Calcineurin-like_PHP"/>
</dbReference>
<dbReference type="InterPro" id="IPR032885">
    <property type="entry name" value="Mre11_archaea-type"/>
</dbReference>
<reference evidence="12 13" key="1">
    <citation type="submission" date="2014-07" db="EMBL/GenBank/DDBJ databases">
        <title>Methanogenic archaea and the global carbon cycle.</title>
        <authorList>
            <person name="Henriksen J.R."/>
            <person name="Luke J."/>
            <person name="Reinhart S."/>
            <person name="Benedict M.N."/>
            <person name="Youngblut N.D."/>
            <person name="Metcalf M.E."/>
            <person name="Whitaker R.J."/>
            <person name="Metcalf W.W."/>
        </authorList>
    </citation>
    <scope>NUCLEOTIDE SEQUENCE [LARGE SCALE GENOMIC DNA]</scope>
    <source>
        <strain evidence="12 13">HI350</strain>
    </source>
</reference>
<protein>
    <recommendedName>
        <fullName evidence="9">DNA double-strand break repair protein Mre11</fullName>
        <ecNumber evidence="9">3.1.-.-</ecNumber>
    </recommendedName>
</protein>
<feature type="binding site" evidence="9">
    <location>
        <position position="158"/>
    </location>
    <ligand>
        <name>Mn(2+)</name>
        <dbReference type="ChEBI" id="CHEBI:29035"/>
        <label>2</label>
    </ligand>
</feature>
<keyword evidence="8 9" id="KW-0464">Manganese</keyword>
<feature type="region of interest" description="Disordered" evidence="10">
    <location>
        <begin position="489"/>
        <end position="589"/>
    </location>
</feature>
<dbReference type="HAMAP" id="MF_02044">
    <property type="entry name" value="Mre11"/>
    <property type="match status" value="1"/>
</dbReference>
<sequence>MDREIRILHTADTHLGYRQYHSEVRRQDFFKAFELVIQDAVDMQVDAVVHAGDLFDSRNPTLEDLLETMNILSRLKAANIPFFGIVGNHESKQTTQWLDLFEEMGLAGRLGKTPKLVGDTAIYGIDSVPKSKIPLYDYSGFEVPESLPENCRKLLVMHQIVQPFPYADWDCAEVLENLPFKVDAILLGDYHKYEKIKVGEGETWATYSGSTERNSASENEPRSYNIITLSGEGPEISRRTIPTRNFLFITAKIDGGEKPYEQIFSAINEHLEEIPESVVFLDISGDSDSVLSFSEIEEYLLSKGALVSKVKDARIKENLPEEVVKVAFSDPDHAVAEEIRRMSLNDGGLIVDEIIRSPDVSRSRVDEETENRLSRLIEAIDFKDPDFRIEIPASPVSPTDSIDPVSPINTVSSADPVSAVSPESSTDHVSSVIIENHEKSIPAVEAEKVETLDPAGETEFAAGIAGKTETLRAPVRIKNSESLNEALKKSYEAPDKVREAPDVNPELPEPLPAFENTGSPETFGSCEKIVSSEIPEKGGVEADSEKEDMDRVEKPAHDPDKAAKPVKQSQRKGKGKSAVPRQYNLGDYL</sequence>
<dbReference type="InterPro" id="IPR041796">
    <property type="entry name" value="Mre11_N"/>
</dbReference>
<keyword evidence="1 9" id="KW-0540">Nuclease</keyword>
<name>A0A0E3PGG1_9EURY</name>
<dbReference type="PATRIC" id="fig|1434119.4.peg.3704"/>
<dbReference type="Proteomes" id="UP000033092">
    <property type="component" value="Chromosome"/>
</dbReference>
<evidence type="ECO:0000313" key="13">
    <source>
        <dbReference type="Proteomes" id="UP000033092"/>
    </source>
</evidence>
<dbReference type="GO" id="GO:0004519">
    <property type="term" value="F:endonuclease activity"/>
    <property type="evidence" value="ECO:0007669"/>
    <property type="project" value="UniProtKB-UniRule"/>
</dbReference>
<dbReference type="GO" id="GO:0000403">
    <property type="term" value="F:Y-form DNA binding"/>
    <property type="evidence" value="ECO:0007669"/>
    <property type="project" value="UniProtKB-UniRule"/>
</dbReference>
<keyword evidence="7 9" id="KW-0234">DNA repair</keyword>
<gene>
    <name evidence="9" type="primary">mre11</name>
    <name evidence="12" type="ORF">MSSIH_2835</name>
</gene>